<accession>A0ABR1J5V7</accession>
<gene>
    <name evidence="3" type="ORF">VKT23_012368</name>
</gene>
<dbReference type="Proteomes" id="UP001498398">
    <property type="component" value="Unassembled WGS sequence"/>
</dbReference>
<evidence type="ECO:0000313" key="3">
    <source>
        <dbReference type="EMBL" id="KAK7451690.1"/>
    </source>
</evidence>
<sequence length="157" mass="16107">MFALKTALFSMFLMIYALGVLGHELKPRQLNIPGQDGSDTGSDTSGSSSSGTSGDLNIPTKCDNTCADWQACSGADECCTNAMGNGLVSCLDCVVVNGGGSKADAQDYYNSVFFQGCTDAGVNVQRATINAALSRSQCHGGAIMAFAVAATVPLMLA</sequence>
<proteinExistence type="predicted"/>
<dbReference type="EMBL" id="JBANRG010000030">
    <property type="protein sequence ID" value="KAK7451690.1"/>
    <property type="molecule type" value="Genomic_DNA"/>
</dbReference>
<feature type="signal peptide" evidence="2">
    <location>
        <begin position="1"/>
        <end position="22"/>
    </location>
</feature>
<name>A0ABR1J5V7_9AGAR</name>
<protein>
    <submittedName>
        <fullName evidence="3">Uncharacterized protein</fullName>
    </submittedName>
</protein>
<evidence type="ECO:0000256" key="1">
    <source>
        <dbReference type="SAM" id="MobiDB-lite"/>
    </source>
</evidence>
<comment type="caution">
    <text evidence="3">The sequence shown here is derived from an EMBL/GenBank/DDBJ whole genome shotgun (WGS) entry which is preliminary data.</text>
</comment>
<keyword evidence="4" id="KW-1185">Reference proteome</keyword>
<reference evidence="3 4" key="1">
    <citation type="submission" date="2024-01" db="EMBL/GenBank/DDBJ databases">
        <title>A draft genome for the cacao thread blight pathogen Marasmiellus scandens.</title>
        <authorList>
            <person name="Baruah I.K."/>
            <person name="Leung J."/>
            <person name="Bukari Y."/>
            <person name="Amoako-Attah I."/>
            <person name="Meinhardt L.W."/>
            <person name="Bailey B.A."/>
            <person name="Cohen S.P."/>
        </authorList>
    </citation>
    <scope>NUCLEOTIDE SEQUENCE [LARGE SCALE GENOMIC DNA]</scope>
    <source>
        <strain evidence="3 4">GH-19</strain>
    </source>
</reference>
<organism evidence="3 4">
    <name type="scientific">Marasmiellus scandens</name>
    <dbReference type="NCBI Taxonomy" id="2682957"/>
    <lineage>
        <taxon>Eukaryota</taxon>
        <taxon>Fungi</taxon>
        <taxon>Dikarya</taxon>
        <taxon>Basidiomycota</taxon>
        <taxon>Agaricomycotina</taxon>
        <taxon>Agaricomycetes</taxon>
        <taxon>Agaricomycetidae</taxon>
        <taxon>Agaricales</taxon>
        <taxon>Marasmiineae</taxon>
        <taxon>Omphalotaceae</taxon>
        <taxon>Marasmiellus</taxon>
    </lineage>
</organism>
<feature type="chain" id="PRO_5046146132" evidence="2">
    <location>
        <begin position="23"/>
        <end position="157"/>
    </location>
</feature>
<evidence type="ECO:0000256" key="2">
    <source>
        <dbReference type="SAM" id="SignalP"/>
    </source>
</evidence>
<evidence type="ECO:0000313" key="4">
    <source>
        <dbReference type="Proteomes" id="UP001498398"/>
    </source>
</evidence>
<keyword evidence="2" id="KW-0732">Signal</keyword>
<feature type="compositionally biased region" description="Low complexity" evidence="1">
    <location>
        <begin position="36"/>
        <end position="54"/>
    </location>
</feature>
<feature type="region of interest" description="Disordered" evidence="1">
    <location>
        <begin position="31"/>
        <end position="54"/>
    </location>
</feature>